<dbReference type="Gene3D" id="3.40.50.12370">
    <property type="match status" value="1"/>
</dbReference>
<dbReference type="SUPFAM" id="SSF52402">
    <property type="entry name" value="Adenine nucleotide alpha hydrolases-like"/>
    <property type="match status" value="2"/>
</dbReference>
<name>A0A432X8G9_9GAMM</name>
<dbReference type="Pfam" id="PF00582">
    <property type="entry name" value="Usp"/>
    <property type="match status" value="2"/>
</dbReference>
<keyword evidence="4" id="KW-1185">Reference proteome</keyword>
<dbReference type="PANTHER" id="PTHR46268">
    <property type="entry name" value="STRESS RESPONSE PROTEIN NHAX"/>
    <property type="match status" value="1"/>
</dbReference>
<dbReference type="EMBL" id="PIPQ01000001">
    <property type="protein sequence ID" value="RUO43715.1"/>
    <property type="molecule type" value="Genomic_DNA"/>
</dbReference>
<dbReference type="OrthoDB" id="9804721at2"/>
<dbReference type="PRINTS" id="PR01438">
    <property type="entry name" value="UNVRSLSTRESS"/>
</dbReference>
<feature type="domain" description="UspA" evidence="2">
    <location>
        <begin position="6"/>
        <end position="159"/>
    </location>
</feature>
<feature type="domain" description="UspA" evidence="2">
    <location>
        <begin position="166"/>
        <end position="285"/>
    </location>
</feature>
<evidence type="ECO:0000313" key="4">
    <source>
        <dbReference type="Proteomes" id="UP000286976"/>
    </source>
</evidence>
<accession>A0A432X8G9</accession>
<protein>
    <submittedName>
        <fullName evidence="3">Universal stress protein UspA</fullName>
    </submittedName>
</protein>
<dbReference type="RefSeq" id="WP_126756108.1">
    <property type="nucleotide sequence ID" value="NZ_PIPQ01000001.1"/>
</dbReference>
<dbReference type="PANTHER" id="PTHR46268:SF6">
    <property type="entry name" value="UNIVERSAL STRESS PROTEIN UP12"/>
    <property type="match status" value="1"/>
</dbReference>
<dbReference type="CDD" id="cd00293">
    <property type="entry name" value="USP-like"/>
    <property type="match status" value="2"/>
</dbReference>
<evidence type="ECO:0000259" key="2">
    <source>
        <dbReference type="Pfam" id="PF00582"/>
    </source>
</evidence>
<evidence type="ECO:0000256" key="1">
    <source>
        <dbReference type="ARBA" id="ARBA00008791"/>
    </source>
</evidence>
<dbReference type="InterPro" id="IPR006015">
    <property type="entry name" value="Universal_stress_UspA"/>
</dbReference>
<reference evidence="3 4" key="1">
    <citation type="journal article" date="2011" name="Front. Microbiol.">
        <title>Genomic signatures of strain selection and enhancement in Bacillus atrophaeus var. globigii, a historical biowarfare simulant.</title>
        <authorList>
            <person name="Gibbons H.S."/>
            <person name="Broomall S.M."/>
            <person name="McNew L.A."/>
            <person name="Daligault H."/>
            <person name="Chapman C."/>
            <person name="Bruce D."/>
            <person name="Karavis M."/>
            <person name="Krepps M."/>
            <person name="McGregor P.A."/>
            <person name="Hong C."/>
            <person name="Park K.H."/>
            <person name="Akmal A."/>
            <person name="Feldman A."/>
            <person name="Lin J.S."/>
            <person name="Chang W.E."/>
            <person name="Higgs B.W."/>
            <person name="Demirev P."/>
            <person name="Lindquist J."/>
            <person name="Liem A."/>
            <person name="Fochler E."/>
            <person name="Read T.D."/>
            <person name="Tapia R."/>
            <person name="Johnson S."/>
            <person name="Bishop-Lilly K.A."/>
            <person name="Detter C."/>
            <person name="Han C."/>
            <person name="Sozhamannan S."/>
            <person name="Rosenzweig C.N."/>
            <person name="Skowronski E.W."/>
        </authorList>
    </citation>
    <scope>NUCLEOTIDE SEQUENCE [LARGE SCALE GENOMIC DNA]</scope>
    <source>
        <strain evidence="3 4">AIT1</strain>
    </source>
</reference>
<comment type="caution">
    <text evidence="3">The sequence shown here is derived from an EMBL/GenBank/DDBJ whole genome shotgun (WGS) entry which is preliminary data.</text>
</comment>
<organism evidence="3 4">
    <name type="scientific">Aliidiomarina taiwanensis</name>
    <dbReference type="NCBI Taxonomy" id="946228"/>
    <lineage>
        <taxon>Bacteria</taxon>
        <taxon>Pseudomonadati</taxon>
        <taxon>Pseudomonadota</taxon>
        <taxon>Gammaproteobacteria</taxon>
        <taxon>Alteromonadales</taxon>
        <taxon>Idiomarinaceae</taxon>
        <taxon>Aliidiomarina</taxon>
    </lineage>
</organism>
<comment type="similarity">
    <text evidence="1">Belongs to the universal stress protein A family.</text>
</comment>
<gene>
    <name evidence="3" type="ORF">CWE15_00490</name>
</gene>
<sequence length="285" mass="31651">MTVNTVACIDGSALSDTVASYAAWSAKRMGSPLVLLNVLDDNRSGDSSDFSGRIDIDQRQRILEEIAELEEKRAKLAREQGQVFLQAAQEHISTEFEEPLLRQRHGNLVDALLDIEDEVRLLVIGRQGKRGTESRRKRRIGHQVEELVRTVSRPVWVVHGEFKAPERILIAYDHSKTAQKAVSMVASSPLFKGLPVHVVMVGADSKDHQAQLHWAEQQLQEQGFAVTTAIIAGDVEEALNAYIAEHNIHAMVMGAYGHSRIRDFFVGGHTNALVQSAQVPVLLLR</sequence>
<evidence type="ECO:0000313" key="3">
    <source>
        <dbReference type="EMBL" id="RUO43715.1"/>
    </source>
</evidence>
<proteinExistence type="inferred from homology"/>
<dbReference type="Proteomes" id="UP000286976">
    <property type="component" value="Unassembled WGS sequence"/>
</dbReference>
<dbReference type="AlphaFoldDB" id="A0A432X8G9"/>
<dbReference type="InterPro" id="IPR006016">
    <property type="entry name" value="UspA"/>
</dbReference>